<comment type="similarity">
    <text evidence="4">Belongs to the HSF family.</text>
</comment>
<dbReference type="SMART" id="SM00415">
    <property type="entry name" value="HSF"/>
    <property type="match status" value="1"/>
</dbReference>
<sequence length="282" mass="33297">MYNRNDSPDLSRLLVSKLEPGVAPFLKSLRTILHNENKHIMRWTPDGKAFEILDMDMMTDLILPKYFKHRKYASFQRQLNYFNFRKWTKSKATICTFSNKFFVRDDPTLAWRITRKKVVQMKAHTRKLLEANSLSERNPIELKSGLLRAPNKVDWSVQRNDSSRYPVPIPLRTFSLLPRPYTKMDIYTYPESSQSAPTSFYGHVHPRHDHPYHVSGTHQEEPFPIAPLPKFTYSHMNNLRHQPIEPTVDPLDWVDTFLPSLDVHFMDRNADKLKVENRMLMT</sequence>
<dbReference type="AlphaFoldDB" id="A0A024GQ66"/>
<keyword evidence="3" id="KW-0539">Nucleus</keyword>
<dbReference type="GO" id="GO:0003700">
    <property type="term" value="F:DNA-binding transcription factor activity"/>
    <property type="evidence" value="ECO:0007669"/>
    <property type="project" value="InterPro"/>
</dbReference>
<dbReference type="Gene3D" id="1.10.10.10">
    <property type="entry name" value="Winged helix-like DNA-binding domain superfamily/Winged helix DNA-binding domain"/>
    <property type="match status" value="1"/>
</dbReference>
<dbReference type="PANTHER" id="PTHR10015">
    <property type="entry name" value="HEAT SHOCK TRANSCRIPTION FACTOR"/>
    <property type="match status" value="1"/>
</dbReference>
<comment type="caution">
    <text evidence="6">The sequence shown here is derived from an EMBL/GenBank/DDBJ whole genome shotgun (WGS) entry which is preliminary data.</text>
</comment>
<dbReference type="InterPro" id="IPR000232">
    <property type="entry name" value="HSF_DNA-bd"/>
</dbReference>
<comment type="subcellular location">
    <subcellularLocation>
        <location evidence="1">Nucleus</location>
    </subcellularLocation>
</comment>
<accession>A0A024GQ66</accession>
<proteinExistence type="inferred from homology"/>
<feature type="domain" description="HSF-type DNA-binding" evidence="5">
    <location>
        <begin position="21"/>
        <end position="116"/>
    </location>
</feature>
<dbReference type="PRINTS" id="PR00056">
    <property type="entry name" value="HSFDOMAIN"/>
</dbReference>
<reference evidence="6 7" key="1">
    <citation type="submission" date="2012-05" db="EMBL/GenBank/DDBJ databases">
        <title>Recombination and specialization in a pathogen metapopulation.</title>
        <authorList>
            <person name="Gardiner A."/>
            <person name="Kemen E."/>
            <person name="Schultz-Larsen T."/>
            <person name="MacLean D."/>
            <person name="Van Oosterhout C."/>
            <person name="Jones J.D.G."/>
        </authorList>
    </citation>
    <scope>NUCLEOTIDE SEQUENCE [LARGE SCALE GENOMIC DNA]</scope>
    <source>
        <strain evidence="6 7">Ac Nc2</strain>
    </source>
</reference>
<dbReference type="InParanoid" id="A0A024GQ66"/>
<keyword evidence="2" id="KW-0238">DNA-binding</keyword>
<evidence type="ECO:0000313" key="7">
    <source>
        <dbReference type="Proteomes" id="UP000053237"/>
    </source>
</evidence>
<evidence type="ECO:0000256" key="1">
    <source>
        <dbReference type="ARBA" id="ARBA00004123"/>
    </source>
</evidence>
<evidence type="ECO:0000313" key="6">
    <source>
        <dbReference type="EMBL" id="CCI49029.1"/>
    </source>
</evidence>
<dbReference type="Pfam" id="PF00447">
    <property type="entry name" value="HSF_DNA-bind"/>
    <property type="match status" value="1"/>
</dbReference>
<name>A0A024GQ66_9STRA</name>
<dbReference type="InterPro" id="IPR036390">
    <property type="entry name" value="WH_DNA-bd_sf"/>
</dbReference>
<dbReference type="Proteomes" id="UP000053237">
    <property type="component" value="Unassembled WGS sequence"/>
</dbReference>
<organism evidence="6 7">
    <name type="scientific">Albugo candida</name>
    <dbReference type="NCBI Taxonomy" id="65357"/>
    <lineage>
        <taxon>Eukaryota</taxon>
        <taxon>Sar</taxon>
        <taxon>Stramenopiles</taxon>
        <taxon>Oomycota</taxon>
        <taxon>Peronosporomycetes</taxon>
        <taxon>Albuginales</taxon>
        <taxon>Albuginaceae</taxon>
        <taxon>Albugo</taxon>
    </lineage>
</organism>
<gene>
    <name evidence="6" type="ORF">BN9_102830</name>
</gene>
<evidence type="ECO:0000259" key="5">
    <source>
        <dbReference type="SMART" id="SM00415"/>
    </source>
</evidence>
<dbReference type="PANTHER" id="PTHR10015:SF427">
    <property type="entry name" value="HEAT SHOCK FACTOR PROTEIN"/>
    <property type="match status" value="1"/>
</dbReference>
<evidence type="ECO:0000256" key="2">
    <source>
        <dbReference type="ARBA" id="ARBA00023125"/>
    </source>
</evidence>
<evidence type="ECO:0000256" key="4">
    <source>
        <dbReference type="RuleBase" id="RU004020"/>
    </source>
</evidence>
<dbReference type="GO" id="GO:0005634">
    <property type="term" value="C:nucleus"/>
    <property type="evidence" value="ECO:0007669"/>
    <property type="project" value="UniProtKB-SubCell"/>
</dbReference>
<dbReference type="InterPro" id="IPR036388">
    <property type="entry name" value="WH-like_DNA-bd_sf"/>
</dbReference>
<protein>
    <recommendedName>
        <fullName evidence="5">HSF-type DNA-binding domain-containing protein</fullName>
    </recommendedName>
</protein>
<dbReference type="STRING" id="65357.A0A024GQ66"/>
<dbReference type="EMBL" id="CAIX01000268">
    <property type="protein sequence ID" value="CCI49029.1"/>
    <property type="molecule type" value="Genomic_DNA"/>
</dbReference>
<evidence type="ECO:0000256" key="3">
    <source>
        <dbReference type="ARBA" id="ARBA00023242"/>
    </source>
</evidence>
<dbReference type="GO" id="GO:0043565">
    <property type="term" value="F:sequence-specific DNA binding"/>
    <property type="evidence" value="ECO:0007669"/>
    <property type="project" value="InterPro"/>
</dbReference>
<dbReference type="OrthoDB" id="60033at2759"/>
<keyword evidence="7" id="KW-1185">Reference proteome</keyword>
<dbReference type="FunFam" id="1.10.10.10:FF:000286">
    <property type="entry name" value="Heat shock transcription factor"/>
    <property type="match status" value="1"/>
</dbReference>
<dbReference type="SUPFAM" id="SSF46785">
    <property type="entry name" value="Winged helix' DNA-binding domain"/>
    <property type="match status" value="1"/>
</dbReference>